<protein>
    <recommendedName>
        <fullName evidence="3">Autophagy-related protein 13</fullName>
    </recommendedName>
</protein>
<dbReference type="InterPro" id="IPR040182">
    <property type="entry name" value="ATG13"/>
</dbReference>
<feature type="compositionally biased region" description="Low complexity" evidence="4">
    <location>
        <begin position="12"/>
        <end position="24"/>
    </location>
</feature>
<feature type="region of interest" description="Disordered" evidence="4">
    <location>
        <begin position="390"/>
        <end position="409"/>
    </location>
</feature>
<dbReference type="InterPro" id="IPR018731">
    <property type="entry name" value="Atg13_N"/>
</dbReference>
<evidence type="ECO:0000313" key="7">
    <source>
        <dbReference type="Proteomes" id="UP000740926"/>
    </source>
</evidence>
<proteinExistence type="inferred from homology"/>
<feature type="compositionally biased region" description="Low complexity" evidence="4">
    <location>
        <begin position="365"/>
        <end position="379"/>
    </location>
</feature>
<feature type="region of interest" description="Disordered" evidence="4">
    <location>
        <begin position="1"/>
        <end position="24"/>
    </location>
</feature>
<feature type="region of interest" description="Disordered" evidence="4">
    <location>
        <begin position="509"/>
        <end position="537"/>
    </location>
</feature>
<feature type="region of interest" description="Disordered" evidence="4">
    <location>
        <begin position="650"/>
        <end position="718"/>
    </location>
</feature>
<dbReference type="EMBL" id="JAANIU010000137">
    <property type="protein sequence ID" value="KAG1574826.1"/>
    <property type="molecule type" value="Genomic_DNA"/>
</dbReference>
<dbReference type="Gene3D" id="3.30.900.10">
    <property type="entry name" value="HORMA domain"/>
    <property type="match status" value="1"/>
</dbReference>
<gene>
    <name evidence="6" type="ORF">G6F50_001622</name>
</gene>
<dbReference type="Gene3D" id="6.10.140.1900">
    <property type="match status" value="1"/>
</dbReference>
<organism evidence="6 7">
    <name type="scientific">Rhizopus delemar</name>
    <dbReference type="NCBI Taxonomy" id="936053"/>
    <lineage>
        <taxon>Eukaryota</taxon>
        <taxon>Fungi</taxon>
        <taxon>Fungi incertae sedis</taxon>
        <taxon>Mucoromycota</taxon>
        <taxon>Mucoromycotina</taxon>
        <taxon>Mucoromycetes</taxon>
        <taxon>Mucorales</taxon>
        <taxon>Mucorineae</taxon>
        <taxon>Rhizopodaceae</taxon>
        <taxon>Rhizopus</taxon>
    </lineage>
</organism>
<dbReference type="GO" id="GO:0034727">
    <property type="term" value="P:piecemeal microautophagy of the nucleus"/>
    <property type="evidence" value="ECO:0007669"/>
    <property type="project" value="TreeGrafter"/>
</dbReference>
<comment type="caution">
    <text evidence="6">The sequence shown here is derived from an EMBL/GenBank/DDBJ whole genome shotgun (WGS) entry which is preliminary data.</text>
</comment>
<evidence type="ECO:0000256" key="4">
    <source>
        <dbReference type="SAM" id="MobiDB-lite"/>
    </source>
</evidence>
<comment type="similarity">
    <text evidence="1 3">Belongs to the ATG13 family. Fungi subfamily.</text>
</comment>
<dbReference type="GO" id="GO:0005829">
    <property type="term" value="C:cytosol"/>
    <property type="evidence" value="ECO:0007669"/>
    <property type="project" value="TreeGrafter"/>
</dbReference>
<feature type="region of interest" description="Disordered" evidence="4">
    <location>
        <begin position="358"/>
        <end position="380"/>
    </location>
</feature>
<feature type="domain" description="Autophagy-related protein 13 N-terminal" evidence="5">
    <location>
        <begin position="33"/>
        <end position="258"/>
    </location>
</feature>
<dbReference type="Proteomes" id="UP000740926">
    <property type="component" value="Unassembled WGS sequence"/>
</dbReference>
<dbReference type="GO" id="GO:0034497">
    <property type="term" value="P:protein localization to phagophore assembly site"/>
    <property type="evidence" value="ECO:0007669"/>
    <property type="project" value="TreeGrafter"/>
</dbReference>
<feature type="region of interest" description="Disordered" evidence="4">
    <location>
        <begin position="290"/>
        <end position="326"/>
    </location>
</feature>
<dbReference type="PANTHER" id="PTHR13430">
    <property type="match status" value="1"/>
</dbReference>
<evidence type="ECO:0000313" key="6">
    <source>
        <dbReference type="EMBL" id="KAG1574826.1"/>
    </source>
</evidence>
<dbReference type="InterPro" id="IPR036570">
    <property type="entry name" value="HORMA_dom_sf"/>
</dbReference>
<evidence type="ECO:0000256" key="3">
    <source>
        <dbReference type="RuleBase" id="RU361214"/>
    </source>
</evidence>
<evidence type="ECO:0000259" key="5">
    <source>
        <dbReference type="Pfam" id="PF10033"/>
    </source>
</evidence>
<feature type="compositionally biased region" description="Low complexity" evidence="4">
    <location>
        <begin position="509"/>
        <end position="530"/>
    </location>
</feature>
<keyword evidence="7" id="KW-1185">Reference proteome</keyword>
<evidence type="ECO:0000256" key="1">
    <source>
        <dbReference type="ARBA" id="ARBA00005246"/>
    </source>
</evidence>
<name>A0A9P6ZBM1_9FUNG</name>
<dbReference type="AlphaFoldDB" id="A0A9P6ZBM1"/>
<dbReference type="GO" id="GO:0000407">
    <property type="term" value="C:phagophore assembly site"/>
    <property type="evidence" value="ECO:0007669"/>
    <property type="project" value="TreeGrafter"/>
</dbReference>
<feature type="region of interest" description="Disordered" evidence="4">
    <location>
        <begin position="610"/>
        <end position="635"/>
    </location>
</feature>
<feature type="compositionally biased region" description="Polar residues" evidence="4">
    <location>
        <begin position="1"/>
        <end position="11"/>
    </location>
</feature>
<dbReference type="GO" id="GO:1990316">
    <property type="term" value="C:Atg1/ULK1 kinase complex"/>
    <property type="evidence" value="ECO:0007669"/>
    <property type="project" value="InterPro"/>
</dbReference>
<reference evidence="6 7" key="1">
    <citation type="journal article" date="2020" name="Microb. Genom.">
        <title>Genetic diversity of clinical and environmental Mucorales isolates obtained from an investigation of mucormycosis cases among solid organ transplant recipients.</title>
        <authorList>
            <person name="Nguyen M.H."/>
            <person name="Kaul D."/>
            <person name="Muto C."/>
            <person name="Cheng S.J."/>
            <person name="Richter R.A."/>
            <person name="Bruno V.M."/>
            <person name="Liu G."/>
            <person name="Beyhan S."/>
            <person name="Sundermann A.J."/>
            <person name="Mounaud S."/>
            <person name="Pasculle A.W."/>
            <person name="Nierman W.C."/>
            <person name="Driscoll E."/>
            <person name="Cumbie R."/>
            <person name="Clancy C.J."/>
            <person name="Dupont C.L."/>
        </authorList>
    </citation>
    <scope>NUCLEOTIDE SEQUENCE [LARGE SCALE GENOMIC DNA]</scope>
    <source>
        <strain evidence="6 7">GL24</strain>
    </source>
</reference>
<dbReference type="PANTHER" id="PTHR13430:SF4">
    <property type="entry name" value="AUTOPHAGY-RELATED PROTEIN 13"/>
    <property type="match status" value="1"/>
</dbReference>
<keyword evidence="2 3" id="KW-0072">Autophagy</keyword>
<evidence type="ECO:0000256" key="2">
    <source>
        <dbReference type="ARBA" id="ARBA00023006"/>
    </source>
</evidence>
<accession>A0A9P6ZBM1</accession>
<sequence>MHSSSNNVNQPNASNSSATSFTSSRDSKLEQIIQNFYTKTAQIIVQGRLSTSNTKRTSTRGYGSSTKKSNNWFNIATEDIALLREDLKYWRSLAITDQPVPPMTIDIYLDTSKLSTNQTLSAIDDNLRWGCVDVLRVNRILIETWVLTLKSPSGYAVDLPNLYKRSILFFRSLHSFVRLLPTYELYRKIRKSNESNPLSIGYRLSSNPNTQYNSEIHLDSTILENDARKPTSHYEFSDIVTPMGTFNLAVTYRRNCDFKVEDRERDLSAQFIDMDEQFFTPTMTKYQEEYAKPRAATPKESSSASTRGPREINVGRPKSSSSLTSSRRASAAFTVSPFKSPFLSSSPQADSLFSTTAVSRQPMTSAGSSSSRQGLDSGSFGRKIEFSSSFDKYKSSPTGKIPDSPSLGSIRRLSRTSDHSFISNHEEDELKEFVKMMTPSQEHRLFQQRNSLTPLSTDTSTGSDMTSSIAGSIFTNKKAALSHFQNLRDTHTSLSESLSSSMMMAANNTNHNNQDPVSGTSPVSSTSSTGRSYQPIIPSPLHVEQRSFSTTSPVHIPRSYPQVRSMISNSNNALGIAKLDDERSCDMSAYSTYPQDGLHHQDLHILTNNKPLKQESNPPGAGGGPQTKGGSMLDDDDSLVFKMSELGCESSPIQHQQQEQQMLYNRPGNRLQARQKLEQSINLTKESKPTSPPLLERLQQSNEDSIKSPNPLPPFDAW</sequence>
<dbReference type="GO" id="GO:0000423">
    <property type="term" value="P:mitophagy"/>
    <property type="evidence" value="ECO:0007669"/>
    <property type="project" value="TreeGrafter"/>
</dbReference>
<dbReference type="Pfam" id="PF10033">
    <property type="entry name" value="ATG13"/>
    <property type="match status" value="1"/>
</dbReference>